<dbReference type="NCBIfam" id="TIGR02937">
    <property type="entry name" value="sigma70-ECF"/>
    <property type="match status" value="1"/>
</dbReference>
<proteinExistence type="inferred from homology"/>
<dbReference type="SUPFAM" id="SSF88946">
    <property type="entry name" value="Sigma2 domain of RNA polymerase sigma factors"/>
    <property type="match status" value="1"/>
</dbReference>
<dbReference type="Gene3D" id="1.10.10.10">
    <property type="entry name" value="Winged helix-like DNA-binding domain superfamily/Winged helix DNA-binding domain"/>
    <property type="match status" value="1"/>
</dbReference>
<accession>A0ABT9QR98</accession>
<evidence type="ECO:0000256" key="2">
    <source>
        <dbReference type="ARBA" id="ARBA00023015"/>
    </source>
</evidence>
<dbReference type="InterPro" id="IPR039425">
    <property type="entry name" value="RNA_pol_sigma-70-like"/>
</dbReference>
<dbReference type="Pfam" id="PF04542">
    <property type="entry name" value="Sigma70_r2"/>
    <property type="match status" value="1"/>
</dbReference>
<dbReference type="Gene3D" id="1.10.1740.10">
    <property type="match status" value="1"/>
</dbReference>
<dbReference type="InterPro" id="IPR013325">
    <property type="entry name" value="RNA_pol_sigma_r2"/>
</dbReference>
<evidence type="ECO:0000313" key="7">
    <source>
        <dbReference type="EMBL" id="MDP9849280.1"/>
    </source>
</evidence>
<evidence type="ECO:0000259" key="6">
    <source>
        <dbReference type="Pfam" id="PF04542"/>
    </source>
</evidence>
<dbReference type="InterPro" id="IPR007627">
    <property type="entry name" value="RNA_pol_sigma70_r2"/>
</dbReference>
<gene>
    <name evidence="7" type="ORF">J2853_008491</name>
</gene>
<comment type="caution">
    <text evidence="7">The sequence shown here is derived from an EMBL/GenBank/DDBJ whole genome shotgun (WGS) entry which is preliminary data.</text>
</comment>
<dbReference type="InterPro" id="IPR013324">
    <property type="entry name" value="RNA_pol_sigma_r3/r4-like"/>
</dbReference>
<dbReference type="InterPro" id="IPR036388">
    <property type="entry name" value="WH-like_DNA-bd_sf"/>
</dbReference>
<evidence type="ECO:0000256" key="1">
    <source>
        <dbReference type="ARBA" id="ARBA00010641"/>
    </source>
</evidence>
<dbReference type="PANTHER" id="PTHR43133">
    <property type="entry name" value="RNA POLYMERASE ECF-TYPE SIGMA FACTO"/>
    <property type="match status" value="1"/>
</dbReference>
<evidence type="ECO:0000256" key="4">
    <source>
        <dbReference type="ARBA" id="ARBA00023125"/>
    </source>
</evidence>
<evidence type="ECO:0000256" key="3">
    <source>
        <dbReference type="ARBA" id="ARBA00023082"/>
    </source>
</evidence>
<comment type="similarity">
    <text evidence="1">Belongs to the sigma-70 factor family. ECF subfamily.</text>
</comment>
<reference evidence="7 8" key="1">
    <citation type="submission" date="2023-07" db="EMBL/GenBank/DDBJ databases">
        <title>Sequencing the genomes of 1000 actinobacteria strains.</title>
        <authorList>
            <person name="Klenk H.-P."/>
        </authorList>
    </citation>
    <scope>NUCLEOTIDE SEQUENCE [LARGE SCALE GENOMIC DNA]</scope>
    <source>
        <strain evidence="7 8">DSM 46740</strain>
    </source>
</reference>
<evidence type="ECO:0000256" key="5">
    <source>
        <dbReference type="ARBA" id="ARBA00023163"/>
    </source>
</evidence>
<protein>
    <submittedName>
        <fullName evidence="7">RNA polymerase sigma factor (Sigma-70 family)</fullName>
    </submittedName>
</protein>
<dbReference type="PANTHER" id="PTHR43133:SF8">
    <property type="entry name" value="RNA POLYMERASE SIGMA FACTOR HI_1459-RELATED"/>
    <property type="match status" value="1"/>
</dbReference>
<dbReference type="InterPro" id="IPR014284">
    <property type="entry name" value="RNA_pol_sigma-70_dom"/>
</dbReference>
<dbReference type="Proteomes" id="UP001225356">
    <property type="component" value="Unassembled WGS sequence"/>
</dbReference>
<organism evidence="7 8">
    <name type="scientific">Streptosporangium lutulentum</name>
    <dbReference type="NCBI Taxonomy" id="1461250"/>
    <lineage>
        <taxon>Bacteria</taxon>
        <taxon>Bacillati</taxon>
        <taxon>Actinomycetota</taxon>
        <taxon>Actinomycetes</taxon>
        <taxon>Streptosporangiales</taxon>
        <taxon>Streptosporangiaceae</taxon>
        <taxon>Streptosporangium</taxon>
    </lineage>
</organism>
<dbReference type="EMBL" id="JAUSQU010000001">
    <property type="protein sequence ID" value="MDP9849280.1"/>
    <property type="molecule type" value="Genomic_DNA"/>
</dbReference>
<name>A0ABT9QR98_9ACTN</name>
<keyword evidence="8" id="KW-1185">Reference proteome</keyword>
<keyword evidence="2" id="KW-0805">Transcription regulation</keyword>
<keyword evidence="5" id="KW-0804">Transcription</keyword>
<dbReference type="RefSeq" id="WP_307567053.1">
    <property type="nucleotide sequence ID" value="NZ_JAUSQU010000001.1"/>
</dbReference>
<evidence type="ECO:0000313" key="8">
    <source>
        <dbReference type="Proteomes" id="UP001225356"/>
    </source>
</evidence>
<keyword evidence="3" id="KW-0731">Sigma factor</keyword>
<sequence length="194" mass="21859">MRDDPTVIALVTRARKGDQGAWDEIVERYAPLLWSICCRYRLSRADSDDVAQTVWLRLVENLRKLNDSAALAGWLAVTTQRECLRVVRAVRKQEGAEKPFGVDMTTGEDEAAMIERELERAERLAMLRAAFAQLPSPCRELLSLLMQDRPPPYSEISARLRMPVGGIGPNRARCLAKLRRSPYLNGYVESDGDA</sequence>
<feature type="domain" description="RNA polymerase sigma-70 region 2" evidence="6">
    <location>
        <begin position="25"/>
        <end position="91"/>
    </location>
</feature>
<dbReference type="SUPFAM" id="SSF88659">
    <property type="entry name" value="Sigma3 and sigma4 domains of RNA polymerase sigma factors"/>
    <property type="match status" value="1"/>
</dbReference>
<keyword evidence="4" id="KW-0238">DNA-binding</keyword>